<reference evidence="1 2" key="1">
    <citation type="submission" date="2023-02" db="EMBL/GenBank/DDBJ databases">
        <title>LHISI_Scaffold_Assembly.</title>
        <authorList>
            <person name="Stuart O.P."/>
            <person name="Cleave R."/>
            <person name="Magrath M.J.L."/>
            <person name="Mikheyev A.S."/>
        </authorList>
    </citation>
    <scope>NUCLEOTIDE SEQUENCE [LARGE SCALE GENOMIC DNA]</scope>
    <source>
        <strain evidence="1">Daus_M_001</strain>
        <tissue evidence="1">Leg muscle</tissue>
    </source>
</reference>
<keyword evidence="2" id="KW-1185">Reference proteome</keyword>
<accession>A0ABQ9I9D3</accession>
<proteinExistence type="predicted"/>
<evidence type="ECO:0000313" key="2">
    <source>
        <dbReference type="Proteomes" id="UP001159363"/>
    </source>
</evidence>
<comment type="caution">
    <text evidence="1">The sequence shown here is derived from an EMBL/GenBank/DDBJ whole genome shotgun (WGS) entry which is preliminary data.</text>
</comment>
<evidence type="ECO:0000313" key="1">
    <source>
        <dbReference type="EMBL" id="KAJ8892941.1"/>
    </source>
</evidence>
<name>A0ABQ9I9D3_9NEOP</name>
<sequence>MKCFGRITDIAKKLGLQSHATGEPCLCSNTCFEHVDTENLKAIINTMNEKKSNDKVNLYISGLFSVGPVARRRNRQPETEAAFHDWRMVYRTNIQTGGHTKEVQVCKQAFASLDDITRGKVDHLVTVMKQQKGPRDLRGEKQKLSPQGENIACYA</sequence>
<organism evidence="1 2">
    <name type="scientific">Dryococelus australis</name>
    <dbReference type="NCBI Taxonomy" id="614101"/>
    <lineage>
        <taxon>Eukaryota</taxon>
        <taxon>Metazoa</taxon>
        <taxon>Ecdysozoa</taxon>
        <taxon>Arthropoda</taxon>
        <taxon>Hexapoda</taxon>
        <taxon>Insecta</taxon>
        <taxon>Pterygota</taxon>
        <taxon>Neoptera</taxon>
        <taxon>Polyneoptera</taxon>
        <taxon>Phasmatodea</taxon>
        <taxon>Verophasmatodea</taxon>
        <taxon>Anareolatae</taxon>
        <taxon>Phasmatidae</taxon>
        <taxon>Eurycanthinae</taxon>
        <taxon>Dryococelus</taxon>
    </lineage>
</organism>
<dbReference type="Proteomes" id="UP001159363">
    <property type="component" value="Chromosome 2"/>
</dbReference>
<gene>
    <name evidence="1" type="ORF">PR048_005522</name>
</gene>
<dbReference type="EMBL" id="JARBHB010000002">
    <property type="protein sequence ID" value="KAJ8892941.1"/>
    <property type="molecule type" value="Genomic_DNA"/>
</dbReference>
<protein>
    <submittedName>
        <fullName evidence="1">Uncharacterized protein</fullName>
    </submittedName>
</protein>